<feature type="compositionally biased region" description="Basic and acidic residues" evidence="6">
    <location>
        <begin position="592"/>
        <end position="601"/>
    </location>
</feature>
<sequence>MEKQTSLAPEKVENETEAKGSEVNIRIRIINYIVVIFFGLGLILSGGYALFTKHKTIQNEKALVELRAHKRAHSFDAIPRCIASCMLPPMLAKGCSHLDAQCLCRNLRSLDDYDDTPKPPPRRIRLVKRIPDEVFDDGSTTEPITEVTVTVLDVTDSSSTLEDDKKILEGVVGESYNNLGVDEVDDLDPDIVDVQGSRLHGENAETVAVELENGQKESEDADTVADIVGTETIASATNEDGSPELDVLSGDETTTGNVDNAAMNSEAGGNSASEETDEVIIDPATTNVQIDGNEKPDLVQTDNEAASNETIDDPPSAIQDPVSKAVDYEEVEYGATADVTVDKDREFKMCVEECSLHDQIRVPGLLAEYCWGNGAPFEFPEVMMPMVKRAGGYGTGSAYGYGYITGSFETSPEASASATGTSRTFATLPPVVSATNTGAISSGTATRSATGALSSGTATGVQNTDTVTTFPTFTVTPPTPEPSGGLSDGAKIGIGVAVPLVALIVVGAFGFWWFRIRKRKPQGQSASNYTEQYTGMPELAGGAVVRPMGGAGGAPQMYEIKKPEVVYGANNYQRPVEAGGIPISPHTVSEIDGTRLPERSAYDLQNTTSTGRSPLAANRKPVSGSSQTTASGFPAPWESHEHQYLPTPMMSNMGNSSVTSLHNREVSASSHHVSSATTAVQPSNPSHASPSEVRPQDSISQVGSATGANNALGVSDDQEIANMEREMAEIKERKERLRQVAELEQREEALKREIEARKKRIGGGSGSGAGS</sequence>
<feature type="transmembrane region" description="Helical" evidence="7">
    <location>
        <begin position="492"/>
        <end position="514"/>
    </location>
</feature>
<keyword evidence="4 7" id="KW-0472">Membrane</keyword>
<protein>
    <recommendedName>
        <fullName evidence="10">Extracellular membrane protein CFEM domain-containing protein</fullName>
    </recommendedName>
</protein>
<proteinExistence type="predicted"/>
<evidence type="ECO:0000256" key="6">
    <source>
        <dbReference type="SAM" id="MobiDB-lite"/>
    </source>
</evidence>
<keyword evidence="9" id="KW-1185">Reference proteome</keyword>
<evidence type="ECO:0000256" key="2">
    <source>
        <dbReference type="ARBA" id="ARBA00022692"/>
    </source>
</evidence>
<keyword evidence="2 7" id="KW-0812">Transmembrane</keyword>
<feature type="transmembrane region" description="Helical" evidence="7">
    <location>
        <begin position="29"/>
        <end position="51"/>
    </location>
</feature>
<feature type="compositionally biased region" description="Polar residues" evidence="6">
    <location>
        <begin position="697"/>
        <end position="709"/>
    </location>
</feature>
<comment type="subcellular location">
    <subcellularLocation>
        <location evidence="1">Membrane</location>
        <topology evidence="1">Single-pass membrane protein</topology>
    </subcellularLocation>
</comment>
<feature type="region of interest" description="Disordered" evidence="6">
    <location>
        <begin position="443"/>
        <end position="464"/>
    </location>
</feature>
<dbReference type="RefSeq" id="XP_008076957.1">
    <property type="nucleotide sequence ID" value="XM_008078766.1"/>
</dbReference>
<feature type="region of interest" description="Disordered" evidence="6">
    <location>
        <begin position="234"/>
        <end position="276"/>
    </location>
</feature>
<accession>S3DG79</accession>
<keyword evidence="5" id="KW-0175">Coiled coil</keyword>
<feature type="compositionally biased region" description="Low complexity" evidence="6">
    <location>
        <begin position="666"/>
        <end position="680"/>
    </location>
</feature>
<evidence type="ECO:0000256" key="7">
    <source>
        <dbReference type="SAM" id="Phobius"/>
    </source>
</evidence>
<feature type="region of interest" description="Disordered" evidence="6">
    <location>
        <begin position="582"/>
        <end position="719"/>
    </location>
</feature>
<dbReference type="GO" id="GO:0071944">
    <property type="term" value="C:cell periphery"/>
    <property type="evidence" value="ECO:0007669"/>
    <property type="project" value="UniProtKB-ARBA"/>
</dbReference>
<keyword evidence="3 7" id="KW-1133">Transmembrane helix</keyword>
<dbReference type="Proteomes" id="UP000016922">
    <property type="component" value="Unassembled WGS sequence"/>
</dbReference>
<dbReference type="eggNOG" id="ENOG502SX6N">
    <property type="taxonomic scope" value="Eukaryota"/>
</dbReference>
<feature type="compositionally biased region" description="Polar residues" evidence="6">
    <location>
        <begin position="649"/>
        <end position="661"/>
    </location>
</feature>
<feature type="coiled-coil region" evidence="5">
    <location>
        <begin position="720"/>
        <end position="760"/>
    </location>
</feature>
<gene>
    <name evidence="8" type="ORF">GLAREA_05477</name>
</gene>
<dbReference type="GO" id="GO:0016020">
    <property type="term" value="C:membrane"/>
    <property type="evidence" value="ECO:0007669"/>
    <property type="project" value="UniProtKB-SubCell"/>
</dbReference>
<reference evidence="8 9" key="1">
    <citation type="journal article" date="2013" name="BMC Genomics">
        <title>Genomics-driven discovery of the pneumocandin biosynthetic gene cluster in the fungus Glarea lozoyensis.</title>
        <authorList>
            <person name="Chen L."/>
            <person name="Yue Q."/>
            <person name="Zhang X."/>
            <person name="Xiang M."/>
            <person name="Wang C."/>
            <person name="Li S."/>
            <person name="Che Y."/>
            <person name="Ortiz-Lopez F.J."/>
            <person name="Bills G.F."/>
            <person name="Liu X."/>
            <person name="An Z."/>
        </authorList>
    </citation>
    <scope>NUCLEOTIDE SEQUENCE [LARGE SCALE GENOMIC DNA]</scope>
    <source>
        <strain evidence="9">ATCC 20868 / MF5171</strain>
    </source>
</reference>
<dbReference type="HOGENOM" id="CLU_362481_0_0_1"/>
<dbReference type="EMBL" id="KE145353">
    <property type="protein sequence ID" value="EPE36139.1"/>
    <property type="molecule type" value="Genomic_DNA"/>
</dbReference>
<dbReference type="OrthoDB" id="4770059at2759"/>
<evidence type="ECO:0000256" key="4">
    <source>
        <dbReference type="ARBA" id="ARBA00023136"/>
    </source>
</evidence>
<name>S3DG79_GLAL2</name>
<evidence type="ECO:0000313" key="9">
    <source>
        <dbReference type="Proteomes" id="UP000016922"/>
    </source>
</evidence>
<dbReference type="KEGG" id="glz:GLAREA_05477"/>
<evidence type="ECO:0008006" key="10">
    <source>
        <dbReference type="Google" id="ProtNLM"/>
    </source>
</evidence>
<dbReference type="AlphaFoldDB" id="S3DG79"/>
<dbReference type="GeneID" id="19464531"/>
<feature type="compositionally biased region" description="Polar residues" evidence="6">
    <location>
        <begin position="603"/>
        <end position="612"/>
    </location>
</feature>
<evidence type="ECO:0000256" key="1">
    <source>
        <dbReference type="ARBA" id="ARBA00004167"/>
    </source>
</evidence>
<evidence type="ECO:0000313" key="8">
    <source>
        <dbReference type="EMBL" id="EPE36139.1"/>
    </source>
</evidence>
<evidence type="ECO:0000256" key="5">
    <source>
        <dbReference type="SAM" id="Coils"/>
    </source>
</evidence>
<evidence type="ECO:0000256" key="3">
    <source>
        <dbReference type="ARBA" id="ARBA00022989"/>
    </source>
</evidence>
<dbReference type="PANTHER" id="PTHR15549">
    <property type="entry name" value="PAIRED IMMUNOGLOBULIN-LIKE TYPE 2 RECEPTOR"/>
    <property type="match status" value="1"/>
</dbReference>
<dbReference type="InterPro" id="IPR051694">
    <property type="entry name" value="Immunoregulatory_rcpt-like"/>
</dbReference>
<dbReference type="PANTHER" id="PTHR15549:SF6">
    <property type="entry name" value="MID2 DOMAIN-CONTAINING PROTEIN"/>
    <property type="match status" value="1"/>
</dbReference>
<organism evidence="8 9">
    <name type="scientific">Glarea lozoyensis (strain ATCC 20868 / MF5171)</name>
    <dbReference type="NCBI Taxonomy" id="1116229"/>
    <lineage>
        <taxon>Eukaryota</taxon>
        <taxon>Fungi</taxon>
        <taxon>Dikarya</taxon>
        <taxon>Ascomycota</taxon>
        <taxon>Pezizomycotina</taxon>
        <taxon>Leotiomycetes</taxon>
        <taxon>Helotiales</taxon>
        <taxon>Helotiaceae</taxon>
        <taxon>Glarea</taxon>
    </lineage>
</organism>